<reference evidence="1" key="1">
    <citation type="submission" date="2020-05" db="EMBL/GenBank/DDBJ databases">
        <title>Mycena genomes resolve the evolution of fungal bioluminescence.</title>
        <authorList>
            <person name="Tsai I.J."/>
        </authorList>
    </citation>
    <scope>NUCLEOTIDE SEQUENCE</scope>
    <source>
        <strain evidence="1">171206Taipei</strain>
    </source>
</reference>
<comment type="caution">
    <text evidence="1">The sequence shown here is derived from an EMBL/GenBank/DDBJ whole genome shotgun (WGS) entry which is preliminary data.</text>
</comment>
<dbReference type="RefSeq" id="XP_037223321.1">
    <property type="nucleotide sequence ID" value="XM_037360436.1"/>
</dbReference>
<keyword evidence="2" id="KW-1185">Reference proteome</keyword>
<organism evidence="1 2">
    <name type="scientific">Mycena indigotica</name>
    <dbReference type="NCBI Taxonomy" id="2126181"/>
    <lineage>
        <taxon>Eukaryota</taxon>
        <taxon>Fungi</taxon>
        <taxon>Dikarya</taxon>
        <taxon>Basidiomycota</taxon>
        <taxon>Agaricomycotina</taxon>
        <taxon>Agaricomycetes</taxon>
        <taxon>Agaricomycetidae</taxon>
        <taxon>Agaricales</taxon>
        <taxon>Marasmiineae</taxon>
        <taxon>Mycenaceae</taxon>
        <taxon>Mycena</taxon>
    </lineage>
</organism>
<accession>A0A8H6WB61</accession>
<dbReference type="EMBL" id="JACAZF010000003">
    <property type="protein sequence ID" value="KAF7309871.1"/>
    <property type="molecule type" value="Genomic_DNA"/>
</dbReference>
<dbReference type="AlphaFoldDB" id="A0A8H6WB61"/>
<dbReference type="Proteomes" id="UP000636479">
    <property type="component" value="Unassembled WGS sequence"/>
</dbReference>
<sequence length="542" mass="60832">MAKPVRRLLLLTPPLFMTPTLEQDIRALSNALCRVSATQPSWKHPETNPKTYAHIATLLSRSGMGADLVLEGVATHQHFSLFAFHPSLPSDSQIRITTRKCPPTLASDVEAILETGLQPTDFMTHCSQALAIVQAYPGLDIPVDTRDLRQDKCLSFFLQRSLGLVVQRFTRPKQLFPTDEAPWWKVLASWEPNSEKYFPRREFTLRSRTILILNALSPDLVSRTTVMDAQVASKCVVALVVLLDVINGNLRTCQTVEERTDHDWDKLRVTLSMLYSLLYETDIIRHIFYNTSLSAFLVSRAISRSKCDGPHLFRQLQAITACQRALLTVSGTKIIRAGVTIEFTLLSVPSPNPQMTTTPIMKLVQKVYPNCSFNAQADIRAHLGRLVLLEDPPLFSRHHNTMAMEIFMAVDTKQCCLEGGSDPRKLWALKEGMLQILHNRKSCCYACDLLATLLTYDPTTTVVSLISTVLTPWSPPPGTPKPLLATLRRELMAQLKHHLDCVIQSTPSSTTWSFEGRQIPRKLSPSQLSVLQVIETLKICEV</sequence>
<evidence type="ECO:0000313" key="1">
    <source>
        <dbReference type="EMBL" id="KAF7309871.1"/>
    </source>
</evidence>
<evidence type="ECO:0000313" key="2">
    <source>
        <dbReference type="Proteomes" id="UP000636479"/>
    </source>
</evidence>
<protein>
    <submittedName>
        <fullName evidence="1">Uncharacterized protein</fullName>
    </submittedName>
</protein>
<gene>
    <name evidence="1" type="ORF">MIND_00359200</name>
</gene>
<dbReference type="OrthoDB" id="3065631at2759"/>
<dbReference type="GeneID" id="59342952"/>
<name>A0A8H6WB61_9AGAR</name>
<proteinExistence type="predicted"/>